<evidence type="ECO:0000256" key="7">
    <source>
        <dbReference type="PIRSR" id="PIRSR613078-2"/>
    </source>
</evidence>
<proteinExistence type="inferred from homology"/>
<keyword evidence="4" id="KW-0324">Glycolysis</keyword>
<keyword evidence="8" id="KW-0378">Hydrolase</keyword>
<name>A0AAW7Y1M9_9GAMM</name>
<dbReference type="EC" id="5.4.2.11" evidence="2"/>
<feature type="active site" description="Tele-phosphohistidine intermediate" evidence="6">
    <location>
        <position position="24"/>
    </location>
</feature>
<sequence>MSSTNLHGLLNPNEASVTLILIRHGQTEWNLANKLQGWRDSPLTTQGRKTLLRTAVNNRLCHLYKPDVVYTSDLGRAMASARIICNKSGGYIVPDQRLRERRFGILEGKRKNECDDGFLLIQHWLAYQKRYEKRLDACHTIAAELLAESEPMFEHRVVGFLRTLARRHAGKTVYVVSHGEWIRCANNILHGRTSWSCGEGIPMNTEMNIVELKASHVI</sequence>
<gene>
    <name evidence="8" type="ORF">Q4568_06965</name>
</gene>
<evidence type="ECO:0000256" key="3">
    <source>
        <dbReference type="ARBA" id="ARBA00022432"/>
    </source>
</evidence>
<dbReference type="GO" id="GO:0016787">
    <property type="term" value="F:hydrolase activity"/>
    <property type="evidence" value="ECO:0007669"/>
    <property type="project" value="UniProtKB-KW"/>
</dbReference>
<dbReference type="GO" id="GO:0004619">
    <property type="term" value="F:phosphoglycerate mutase activity"/>
    <property type="evidence" value="ECO:0007669"/>
    <property type="project" value="UniProtKB-EC"/>
</dbReference>
<dbReference type="InterPro" id="IPR029033">
    <property type="entry name" value="His_PPase_superfam"/>
</dbReference>
<evidence type="ECO:0000256" key="5">
    <source>
        <dbReference type="ARBA" id="ARBA00023235"/>
    </source>
</evidence>
<dbReference type="InterPro" id="IPR001345">
    <property type="entry name" value="PG/BPGM_mutase_AS"/>
</dbReference>
<dbReference type="PANTHER" id="PTHR11931">
    <property type="entry name" value="PHOSPHOGLYCERATE MUTASE"/>
    <property type="match status" value="1"/>
</dbReference>
<accession>A0AAW7Y1M9</accession>
<dbReference type="GO" id="GO:0006094">
    <property type="term" value="P:gluconeogenesis"/>
    <property type="evidence" value="ECO:0007669"/>
    <property type="project" value="UniProtKB-KW"/>
</dbReference>
<comment type="similarity">
    <text evidence="1">Belongs to the phosphoglycerate mutase family. BPG-dependent PGAM subfamily.</text>
</comment>
<dbReference type="CDD" id="cd07067">
    <property type="entry name" value="HP_PGM_like"/>
    <property type="match status" value="1"/>
</dbReference>
<dbReference type="InterPro" id="IPR005952">
    <property type="entry name" value="Phosphogly_mut1"/>
</dbReference>
<dbReference type="PROSITE" id="PS00175">
    <property type="entry name" value="PG_MUTASE"/>
    <property type="match status" value="1"/>
</dbReference>
<evidence type="ECO:0000256" key="2">
    <source>
        <dbReference type="ARBA" id="ARBA00012028"/>
    </source>
</evidence>
<keyword evidence="5" id="KW-0413">Isomerase</keyword>
<dbReference type="InterPro" id="IPR013078">
    <property type="entry name" value="His_Pase_superF_clade-1"/>
</dbReference>
<dbReference type="AlphaFoldDB" id="A0AAW7Y1M9"/>
<dbReference type="Gene3D" id="3.40.50.1240">
    <property type="entry name" value="Phosphoglycerate mutase-like"/>
    <property type="match status" value="1"/>
</dbReference>
<comment type="caution">
    <text evidence="8">The sequence shown here is derived from an EMBL/GenBank/DDBJ whole genome shotgun (WGS) entry which is preliminary data.</text>
</comment>
<reference evidence="8" key="1">
    <citation type="submission" date="2023-07" db="EMBL/GenBank/DDBJ databases">
        <title>Genome content predicts the carbon catabolic preferences of heterotrophic bacteria.</title>
        <authorList>
            <person name="Gralka M."/>
        </authorList>
    </citation>
    <scope>NUCLEOTIDE SEQUENCE</scope>
    <source>
        <strain evidence="8">G2M05</strain>
    </source>
</reference>
<dbReference type="EMBL" id="JAUOPU010000005">
    <property type="protein sequence ID" value="MDO6542266.1"/>
    <property type="molecule type" value="Genomic_DNA"/>
</dbReference>
<dbReference type="SUPFAM" id="SSF53254">
    <property type="entry name" value="Phosphoglycerate mutase-like"/>
    <property type="match status" value="1"/>
</dbReference>
<dbReference type="SMART" id="SM00855">
    <property type="entry name" value="PGAM"/>
    <property type="match status" value="1"/>
</dbReference>
<dbReference type="Proteomes" id="UP001170624">
    <property type="component" value="Unassembled WGS sequence"/>
</dbReference>
<evidence type="ECO:0000256" key="6">
    <source>
        <dbReference type="PIRSR" id="PIRSR613078-1"/>
    </source>
</evidence>
<feature type="active site" description="Proton donor/acceptor" evidence="6">
    <location>
        <position position="100"/>
    </location>
</feature>
<organism evidence="8 9">
    <name type="scientific">Photobacterium sanguinicancri</name>
    <dbReference type="NCBI Taxonomy" id="875932"/>
    <lineage>
        <taxon>Bacteria</taxon>
        <taxon>Pseudomonadati</taxon>
        <taxon>Pseudomonadota</taxon>
        <taxon>Gammaproteobacteria</taxon>
        <taxon>Vibrionales</taxon>
        <taxon>Vibrionaceae</taxon>
        <taxon>Photobacterium</taxon>
    </lineage>
</organism>
<evidence type="ECO:0000313" key="8">
    <source>
        <dbReference type="EMBL" id="MDO6542266.1"/>
    </source>
</evidence>
<evidence type="ECO:0000313" key="9">
    <source>
        <dbReference type="Proteomes" id="UP001170624"/>
    </source>
</evidence>
<evidence type="ECO:0000256" key="4">
    <source>
        <dbReference type="ARBA" id="ARBA00023152"/>
    </source>
</evidence>
<feature type="binding site" evidence="7">
    <location>
        <begin position="23"/>
        <end position="30"/>
    </location>
    <ligand>
        <name>substrate</name>
    </ligand>
</feature>
<dbReference type="RefSeq" id="WP_303498753.1">
    <property type="nucleotide sequence ID" value="NZ_JAUOPU010000005.1"/>
</dbReference>
<keyword evidence="3" id="KW-0312">Gluconeogenesis</keyword>
<feature type="binding site" evidence="7">
    <location>
        <position position="76"/>
    </location>
    <ligand>
        <name>substrate</name>
    </ligand>
</feature>
<dbReference type="Pfam" id="PF00300">
    <property type="entry name" value="His_Phos_1"/>
    <property type="match status" value="1"/>
</dbReference>
<evidence type="ECO:0000256" key="1">
    <source>
        <dbReference type="ARBA" id="ARBA00006717"/>
    </source>
</evidence>
<dbReference type="GO" id="GO:0006096">
    <property type="term" value="P:glycolytic process"/>
    <property type="evidence" value="ECO:0007669"/>
    <property type="project" value="UniProtKB-KW"/>
</dbReference>
<feature type="binding site" evidence="7">
    <location>
        <position position="111"/>
    </location>
    <ligand>
        <name>substrate</name>
    </ligand>
</feature>
<protein>
    <recommendedName>
        <fullName evidence="2">phosphoglycerate mutase (2,3-diphosphoglycerate-dependent)</fullName>
        <ecNumber evidence="2">5.4.2.11</ecNumber>
    </recommendedName>
</protein>